<feature type="transmembrane region" description="Helical" evidence="2">
    <location>
        <begin position="97"/>
        <end position="115"/>
    </location>
</feature>
<feature type="transmembrane region" description="Helical" evidence="2">
    <location>
        <begin position="161"/>
        <end position="180"/>
    </location>
</feature>
<dbReference type="GO" id="GO:0032259">
    <property type="term" value="P:methylation"/>
    <property type="evidence" value="ECO:0007669"/>
    <property type="project" value="UniProtKB-KW"/>
</dbReference>
<name>A0A840WQ01_9ACTN</name>
<keyword evidence="2" id="KW-0812">Transmembrane</keyword>
<dbReference type="GO" id="GO:0008168">
    <property type="term" value="F:methyltransferase activity"/>
    <property type="evidence" value="ECO:0007669"/>
    <property type="project" value="UniProtKB-KW"/>
</dbReference>
<dbReference type="EMBL" id="JACHDO010000001">
    <property type="protein sequence ID" value="MBB5495081.1"/>
    <property type="molecule type" value="Genomic_DNA"/>
</dbReference>
<gene>
    <name evidence="3" type="ORF">HNR07_006218</name>
</gene>
<feature type="transmembrane region" description="Helical" evidence="2">
    <location>
        <begin position="274"/>
        <end position="297"/>
    </location>
</feature>
<evidence type="ECO:0000256" key="2">
    <source>
        <dbReference type="SAM" id="Phobius"/>
    </source>
</evidence>
<dbReference type="AlphaFoldDB" id="A0A840WQ01"/>
<feature type="region of interest" description="Disordered" evidence="1">
    <location>
        <begin position="436"/>
        <end position="455"/>
    </location>
</feature>
<keyword evidence="3" id="KW-0808">Transferase</keyword>
<keyword evidence="2" id="KW-1133">Transmembrane helix</keyword>
<protein>
    <submittedName>
        <fullName evidence="3">Protein-S-isoprenylcysteine O-methyltransferase Ste14</fullName>
    </submittedName>
</protein>
<feature type="transmembrane region" description="Helical" evidence="2">
    <location>
        <begin position="12"/>
        <end position="30"/>
    </location>
</feature>
<keyword evidence="2" id="KW-0472">Membrane</keyword>
<evidence type="ECO:0000313" key="4">
    <source>
        <dbReference type="Proteomes" id="UP000579647"/>
    </source>
</evidence>
<dbReference type="Gene3D" id="1.20.120.1630">
    <property type="match status" value="1"/>
</dbReference>
<dbReference type="Proteomes" id="UP000579647">
    <property type="component" value="Unassembled WGS sequence"/>
</dbReference>
<keyword evidence="3" id="KW-0489">Methyltransferase</keyword>
<accession>A0A840WQ01</accession>
<comment type="caution">
    <text evidence="3">The sequence shown here is derived from an EMBL/GenBank/DDBJ whole genome shotgun (WGS) entry which is preliminary data.</text>
</comment>
<reference evidence="3 4" key="1">
    <citation type="submission" date="2020-08" db="EMBL/GenBank/DDBJ databases">
        <title>Sequencing the genomes of 1000 actinobacteria strains.</title>
        <authorList>
            <person name="Klenk H.-P."/>
        </authorList>
    </citation>
    <scope>NUCLEOTIDE SEQUENCE [LARGE SCALE GENOMIC DNA]</scope>
    <source>
        <strain evidence="3 4">DSM 44598</strain>
    </source>
</reference>
<keyword evidence="4" id="KW-1185">Reference proteome</keyword>
<feature type="transmembrane region" description="Helical" evidence="2">
    <location>
        <begin position="37"/>
        <end position="58"/>
    </location>
</feature>
<sequence>MIPEIPALLVRGTGLLLPMLGIVALCLWRAPRQREVAAVVVASGWALLTLIPLNLVALRAGWWSFHAEGAVWLGMPVDLMLAWVLLWGALPALMLRLLPVPLVTGLLVWLDVILMPLGEPVVVLGELWLVGEMLGAAFCLIPALMLAFWTRRRQLVHARMWAQALLAFGLMVALPVYVLATAPTPRFPAAPEALSAALPFELSGSGLWSGWSASPEALTIGLQLLALACLPGLAAAREFAAVGHGTPLPYDPPTRLVTSGPYAYVRNPMQLTMVLVYLVLGALYPPLLLGALVALAYGAGFASWYEGGQLRSEFGRDWDAYRSGVRAWLPRWRPWSGRARGTLYVAMDCGMCRGLGSWVAARGPTALTFSPAAEHPEVLYRLTYENAEGVRWSGVAALARAMDHLHLGWAVTGWALSLPVLRHFVQLCGDAFGAGPRPSRKAHETDALAVSSANI</sequence>
<evidence type="ECO:0000313" key="3">
    <source>
        <dbReference type="EMBL" id="MBB5495081.1"/>
    </source>
</evidence>
<feature type="transmembrane region" description="Helical" evidence="2">
    <location>
        <begin position="127"/>
        <end position="149"/>
    </location>
</feature>
<dbReference type="RefSeq" id="WP_184369439.1">
    <property type="nucleotide sequence ID" value="NZ_BAAAKM010000047.1"/>
</dbReference>
<proteinExistence type="predicted"/>
<evidence type="ECO:0000256" key="1">
    <source>
        <dbReference type="SAM" id="MobiDB-lite"/>
    </source>
</evidence>
<organism evidence="3 4">
    <name type="scientific">Nocardiopsis metallicus</name>
    <dbReference type="NCBI Taxonomy" id="179819"/>
    <lineage>
        <taxon>Bacteria</taxon>
        <taxon>Bacillati</taxon>
        <taxon>Actinomycetota</taxon>
        <taxon>Actinomycetes</taxon>
        <taxon>Streptosporangiales</taxon>
        <taxon>Nocardiopsidaceae</taxon>
        <taxon>Nocardiopsis</taxon>
    </lineage>
</organism>
<feature type="transmembrane region" description="Helical" evidence="2">
    <location>
        <begin position="70"/>
        <end position="90"/>
    </location>
</feature>